<dbReference type="AlphaFoldDB" id="A0A5D2EXM3"/>
<evidence type="ECO:0000313" key="3">
    <source>
        <dbReference type="Proteomes" id="UP000323506"/>
    </source>
</evidence>
<name>A0A5D2EXM3_GOSDA</name>
<protein>
    <submittedName>
        <fullName evidence="2">Uncharacterized protein</fullName>
    </submittedName>
</protein>
<keyword evidence="1" id="KW-0732">Signal</keyword>
<dbReference type="EMBL" id="CM017697">
    <property type="protein sequence ID" value="TYG97921.1"/>
    <property type="molecule type" value="Genomic_DNA"/>
</dbReference>
<feature type="signal peptide" evidence="1">
    <location>
        <begin position="1"/>
        <end position="25"/>
    </location>
</feature>
<organism evidence="2 3">
    <name type="scientific">Gossypium darwinii</name>
    <name type="common">Darwin's cotton</name>
    <name type="synonym">Gossypium barbadense var. darwinii</name>
    <dbReference type="NCBI Taxonomy" id="34276"/>
    <lineage>
        <taxon>Eukaryota</taxon>
        <taxon>Viridiplantae</taxon>
        <taxon>Streptophyta</taxon>
        <taxon>Embryophyta</taxon>
        <taxon>Tracheophyta</taxon>
        <taxon>Spermatophyta</taxon>
        <taxon>Magnoliopsida</taxon>
        <taxon>eudicotyledons</taxon>
        <taxon>Gunneridae</taxon>
        <taxon>Pentapetalae</taxon>
        <taxon>rosids</taxon>
        <taxon>malvids</taxon>
        <taxon>Malvales</taxon>
        <taxon>Malvaceae</taxon>
        <taxon>Malvoideae</taxon>
        <taxon>Gossypium</taxon>
    </lineage>
</organism>
<evidence type="ECO:0000313" key="2">
    <source>
        <dbReference type="EMBL" id="TYG97921.1"/>
    </source>
</evidence>
<sequence length="55" mass="6327">MKKVVMFVRLLLFPVLSTLYHFSSSSLMGFDLFLGEFGCIRFNFNKSFLPSVNLS</sequence>
<gene>
    <name evidence="2" type="ORF">ES288_A10G076600v1</name>
</gene>
<feature type="chain" id="PRO_5023065762" evidence="1">
    <location>
        <begin position="26"/>
        <end position="55"/>
    </location>
</feature>
<keyword evidence="3" id="KW-1185">Reference proteome</keyword>
<accession>A0A5D2EXM3</accession>
<evidence type="ECO:0000256" key="1">
    <source>
        <dbReference type="SAM" id="SignalP"/>
    </source>
</evidence>
<dbReference type="Proteomes" id="UP000323506">
    <property type="component" value="Chromosome A10"/>
</dbReference>
<reference evidence="2 3" key="1">
    <citation type="submission" date="2019-06" db="EMBL/GenBank/DDBJ databases">
        <title>WGS assembly of Gossypium darwinii.</title>
        <authorList>
            <person name="Chen Z.J."/>
            <person name="Sreedasyam A."/>
            <person name="Ando A."/>
            <person name="Song Q."/>
            <person name="De L."/>
            <person name="Hulse-Kemp A."/>
            <person name="Ding M."/>
            <person name="Ye W."/>
            <person name="Kirkbride R."/>
            <person name="Jenkins J."/>
            <person name="Plott C."/>
            <person name="Lovell J."/>
            <person name="Lin Y.-M."/>
            <person name="Vaughn R."/>
            <person name="Liu B."/>
            <person name="Li W."/>
            <person name="Simpson S."/>
            <person name="Scheffler B."/>
            <person name="Saski C."/>
            <person name="Grover C."/>
            <person name="Hu G."/>
            <person name="Conover J."/>
            <person name="Carlson J."/>
            <person name="Shu S."/>
            <person name="Boston L."/>
            <person name="Williams M."/>
            <person name="Peterson D."/>
            <person name="Mcgee K."/>
            <person name="Jones D."/>
            <person name="Wendel J."/>
            <person name="Stelly D."/>
            <person name="Grimwood J."/>
            <person name="Schmutz J."/>
        </authorList>
    </citation>
    <scope>NUCLEOTIDE SEQUENCE [LARGE SCALE GENOMIC DNA]</scope>
    <source>
        <strain evidence="2">1808015.09</strain>
    </source>
</reference>
<proteinExistence type="predicted"/>